<feature type="compositionally biased region" description="Polar residues" evidence="1">
    <location>
        <begin position="416"/>
        <end position="425"/>
    </location>
</feature>
<feature type="compositionally biased region" description="Polar residues" evidence="1">
    <location>
        <begin position="439"/>
        <end position="448"/>
    </location>
</feature>
<dbReference type="AlphaFoldDB" id="A0A1B6L3P7"/>
<feature type="non-terminal residue" evidence="2">
    <location>
        <position position="496"/>
    </location>
</feature>
<proteinExistence type="predicted"/>
<feature type="region of interest" description="Disordered" evidence="1">
    <location>
        <begin position="416"/>
        <end position="448"/>
    </location>
</feature>
<evidence type="ECO:0000256" key="1">
    <source>
        <dbReference type="SAM" id="MobiDB-lite"/>
    </source>
</evidence>
<organism evidence="2">
    <name type="scientific">Graphocephala atropunctata</name>
    <dbReference type="NCBI Taxonomy" id="36148"/>
    <lineage>
        <taxon>Eukaryota</taxon>
        <taxon>Metazoa</taxon>
        <taxon>Ecdysozoa</taxon>
        <taxon>Arthropoda</taxon>
        <taxon>Hexapoda</taxon>
        <taxon>Insecta</taxon>
        <taxon>Pterygota</taxon>
        <taxon>Neoptera</taxon>
        <taxon>Paraneoptera</taxon>
        <taxon>Hemiptera</taxon>
        <taxon>Auchenorrhyncha</taxon>
        <taxon>Membracoidea</taxon>
        <taxon>Cicadellidae</taxon>
        <taxon>Cicadellinae</taxon>
        <taxon>Cicadellini</taxon>
        <taxon>Graphocephala</taxon>
    </lineage>
</organism>
<reference evidence="2" key="1">
    <citation type="submission" date="2015-11" db="EMBL/GenBank/DDBJ databases">
        <title>De novo transcriptome assembly of four potential Pierce s Disease insect vectors from Arizona vineyards.</title>
        <authorList>
            <person name="Tassone E.E."/>
        </authorList>
    </citation>
    <scope>NUCLEOTIDE SEQUENCE</scope>
</reference>
<gene>
    <name evidence="2" type="ORF">g.30847</name>
</gene>
<name>A0A1B6L3P7_9HEMI</name>
<evidence type="ECO:0000313" key="2">
    <source>
        <dbReference type="EMBL" id="JAT18317.1"/>
    </source>
</evidence>
<feature type="region of interest" description="Disordered" evidence="1">
    <location>
        <begin position="1"/>
        <end position="29"/>
    </location>
</feature>
<feature type="non-terminal residue" evidence="2">
    <location>
        <position position="1"/>
    </location>
</feature>
<dbReference type="EMBL" id="GEBQ01021660">
    <property type="protein sequence ID" value="JAT18317.1"/>
    <property type="molecule type" value="Transcribed_RNA"/>
</dbReference>
<sequence length="496" mass="55206">CMSQDKKQISIRRRDPLASPDRKITCKDGEINSSSKVIKEISRKGTKKKRLSESTCTRRITRSNEKTKAPVELEMSDPVNDCESTEIIYIHPMFINSNTLTPSDSISVRTQVNMVPLPTHIQTPYRIIENPTWNNAHSNFSNYHGKSISNNSFQSIDCTCVCKNCPLHIQVVPNQERIYQNLQGYPQVVTNTHSTTQLQGLPLTGFNSQSNSTGLATPPFTTDQSLRMNEPEVNISPPNINRQSKYSPRTCNIPIGNPSPSSSDIGLICSTPFSIGPEEFQKCAFNLVSSKKICEQIPQPQNELINESPVVSDEPFLNISGYEESVPVNITNSPKSLKRKINIAAAKRRKMKMLPASPVRSELICNHPLPAESPKEGPSPILLNSNTKPISVHTKTLKRKRRKKLVLKSLSHSIQESSAEENNITKSKKHTLKQAARESLSTDGTSIQSTCDVNCSETKTEQSTSEICDSSKSVSMKKLLKAINYLKSVQRSNEIT</sequence>
<accession>A0A1B6L3P7</accession>
<protein>
    <submittedName>
        <fullName evidence="2">Uncharacterized protein</fullName>
    </submittedName>
</protein>